<keyword evidence="7 12" id="KW-0808">Transferase</keyword>
<dbReference type="GO" id="GO:0005525">
    <property type="term" value="F:GTP binding"/>
    <property type="evidence" value="ECO:0007669"/>
    <property type="project" value="UniProtKB-KW"/>
</dbReference>
<evidence type="ECO:0000256" key="6">
    <source>
        <dbReference type="ARBA" id="ARBA00022676"/>
    </source>
</evidence>
<dbReference type="EMBL" id="DF820457">
    <property type="protein sequence ID" value="GAK51463.1"/>
    <property type="molecule type" value="Genomic_DNA"/>
</dbReference>
<dbReference type="NCBIfam" id="NF001097">
    <property type="entry name" value="PRK00129.1"/>
    <property type="match status" value="1"/>
</dbReference>
<dbReference type="GO" id="GO:0004845">
    <property type="term" value="F:uracil phosphoribosyltransferase activity"/>
    <property type="evidence" value="ECO:0007669"/>
    <property type="project" value="UniProtKB-EC"/>
</dbReference>
<evidence type="ECO:0000313" key="12">
    <source>
        <dbReference type="EMBL" id="GAK51463.1"/>
    </source>
</evidence>
<evidence type="ECO:0000256" key="1">
    <source>
        <dbReference type="ARBA" id="ARBA00001946"/>
    </source>
</evidence>
<dbReference type="InterPro" id="IPR000836">
    <property type="entry name" value="PRTase_dom"/>
</dbReference>
<reference evidence="12" key="1">
    <citation type="journal article" date="2015" name="PeerJ">
        <title>First genomic representation of candidate bacterial phylum KSB3 points to enhanced environmental sensing as a trigger of wastewater bulking.</title>
        <authorList>
            <person name="Sekiguchi Y."/>
            <person name="Ohashi A."/>
            <person name="Parks D.H."/>
            <person name="Yamauchi T."/>
            <person name="Tyson G.W."/>
            <person name="Hugenholtz P."/>
        </authorList>
    </citation>
    <scope>NUCLEOTIDE SEQUENCE [LARGE SCALE GENOMIC DNA]</scope>
</reference>
<accession>A0A081BM47</accession>
<evidence type="ECO:0000313" key="13">
    <source>
        <dbReference type="Proteomes" id="UP000030700"/>
    </source>
</evidence>
<keyword evidence="8" id="KW-0547">Nucleotide-binding</keyword>
<dbReference type="HOGENOM" id="CLU_067096_1_1_0"/>
<dbReference type="EC" id="2.4.2.9" evidence="4"/>
<dbReference type="InterPro" id="IPR029057">
    <property type="entry name" value="PRTase-like"/>
</dbReference>
<evidence type="ECO:0000256" key="10">
    <source>
        <dbReference type="ARBA" id="ARBA00031082"/>
    </source>
</evidence>
<dbReference type="SUPFAM" id="SSF53271">
    <property type="entry name" value="PRTase-like"/>
    <property type="match status" value="1"/>
</dbReference>
<dbReference type="STRING" id="1499966.U14_02707"/>
<dbReference type="FunFam" id="3.40.50.2020:FF:000023">
    <property type="entry name" value="Probable uracil phosphoribosyltransferase"/>
    <property type="match status" value="1"/>
</dbReference>
<dbReference type="AlphaFoldDB" id="A0A081BM47"/>
<comment type="cofactor">
    <cofactor evidence="1">
        <name>Mg(2+)</name>
        <dbReference type="ChEBI" id="CHEBI:18420"/>
    </cofactor>
</comment>
<name>A0A081BM47_9BACT</name>
<dbReference type="CDD" id="cd06223">
    <property type="entry name" value="PRTases_typeI"/>
    <property type="match status" value="1"/>
</dbReference>
<dbReference type="Proteomes" id="UP000030700">
    <property type="component" value="Unassembled WGS sequence"/>
</dbReference>
<proteinExistence type="inferred from homology"/>
<dbReference type="Gene3D" id="3.40.50.2020">
    <property type="match status" value="1"/>
</dbReference>
<evidence type="ECO:0000256" key="3">
    <source>
        <dbReference type="ARBA" id="ARBA00009516"/>
    </source>
</evidence>
<comment type="similarity">
    <text evidence="3">Belongs to the UPRTase family.</text>
</comment>
<evidence type="ECO:0000256" key="9">
    <source>
        <dbReference type="ARBA" id="ARBA00023134"/>
    </source>
</evidence>
<dbReference type="Pfam" id="PF14681">
    <property type="entry name" value="UPRTase"/>
    <property type="match status" value="1"/>
</dbReference>
<keyword evidence="9" id="KW-0342">GTP-binding</keyword>
<evidence type="ECO:0000256" key="7">
    <source>
        <dbReference type="ARBA" id="ARBA00022679"/>
    </source>
</evidence>
<sequence>MSAYVNGKQYLQVTTLRMTPQLKILLTIIRDKNTKRNDFIFYADRINRLLVEEGLNFLPVREKKIETRTGAQYVGAEFVGKICAVPIMRAGLSMESSIREVAKRIRIGHILIQRNEETAEAMFFKEWLPDDIHERFVFILDPMLATGGSANVTIRRLKERGVKEEKIIYINLVAAPEGIEAVLSVFPGIRIITAEIDEGLNDRAYIIPGLGDFGDMYFGTE</sequence>
<evidence type="ECO:0000256" key="2">
    <source>
        <dbReference type="ARBA" id="ARBA00005180"/>
    </source>
</evidence>
<evidence type="ECO:0000256" key="5">
    <source>
        <dbReference type="ARBA" id="ARBA00022533"/>
    </source>
</evidence>
<keyword evidence="13" id="KW-1185">Reference proteome</keyword>
<organism evidence="12">
    <name type="scientific">Candidatus Moduliflexus flocculans</name>
    <dbReference type="NCBI Taxonomy" id="1499966"/>
    <lineage>
        <taxon>Bacteria</taxon>
        <taxon>Candidatus Moduliflexota</taxon>
        <taxon>Candidatus Moduliflexia</taxon>
        <taxon>Candidatus Moduliflexales</taxon>
        <taxon>Candidatus Moduliflexaceae</taxon>
    </lineage>
</organism>
<evidence type="ECO:0000259" key="11">
    <source>
        <dbReference type="Pfam" id="PF14681"/>
    </source>
</evidence>
<protein>
    <recommendedName>
        <fullName evidence="4">uracil phosphoribosyltransferase</fullName>
        <ecNumber evidence="4">2.4.2.9</ecNumber>
    </recommendedName>
    <alternativeName>
        <fullName evidence="10">UMP pyrophosphorylase</fullName>
    </alternativeName>
</protein>
<evidence type="ECO:0000256" key="8">
    <source>
        <dbReference type="ARBA" id="ARBA00022741"/>
    </source>
</evidence>
<feature type="domain" description="Phosphoribosyltransferase" evidence="11">
    <location>
        <begin position="19"/>
        <end position="220"/>
    </location>
</feature>
<evidence type="ECO:0000256" key="4">
    <source>
        <dbReference type="ARBA" id="ARBA00011894"/>
    </source>
</evidence>
<keyword evidence="5" id="KW-0021">Allosteric enzyme</keyword>
<comment type="pathway">
    <text evidence="2">Pyrimidine metabolism; UMP biosynthesis via salvage pathway; UMP from uracil: step 1/1.</text>
</comment>
<keyword evidence="6 12" id="KW-0328">Glycosyltransferase</keyword>
<gene>
    <name evidence="12" type="ORF">U14_02707</name>
</gene>